<keyword evidence="1" id="KW-0175">Coiled coil</keyword>
<dbReference type="InterPro" id="IPR009343">
    <property type="entry name" value="DUF1002"/>
</dbReference>
<dbReference type="PATRIC" id="fig|1121307.3.peg.2194"/>
<keyword evidence="3" id="KW-1185">Reference proteome</keyword>
<evidence type="ECO:0000313" key="2">
    <source>
        <dbReference type="EMBL" id="KMT23181.1"/>
    </source>
</evidence>
<organism evidence="2 3">
    <name type="scientific">Clostridium cylindrosporum DSM 605</name>
    <dbReference type="NCBI Taxonomy" id="1121307"/>
    <lineage>
        <taxon>Bacteria</taxon>
        <taxon>Bacillati</taxon>
        <taxon>Bacillota</taxon>
        <taxon>Clostridia</taxon>
        <taxon>Eubacteriales</taxon>
        <taxon>Clostridiaceae</taxon>
        <taxon>Clostridium</taxon>
    </lineage>
</organism>
<dbReference type="OrthoDB" id="9810153at2"/>
<name>A0A0J8G6E9_CLOCY</name>
<dbReference type="STRING" id="1121307.CLCY_6c00620"/>
<evidence type="ECO:0000256" key="1">
    <source>
        <dbReference type="SAM" id="Coils"/>
    </source>
</evidence>
<evidence type="ECO:0000313" key="3">
    <source>
        <dbReference type="Proteomes" id="UP000036756"/>
    </source>
</evidence>
<gene>
    <name evidence="2" type="ORF">CLCY_6c00620</name>
</gene>
<accession>A0A0J8G6E9</accession>
<dbReference type="Proteomes" id="UP000036756">
    <property type="component" value="Unassembled WGS sequence"/>
</dbReference>
<dbReference type="Pfam" id="PF06207">
    <property type="entry name" value="DUF1002"/>
    <property type="match status" value="1"/>
</dbReference>
<feature type="coiled-coil region" evidence="1">
    <location>
        <begin position="233"/>
        <end position="260"/>
    </location>
</feature>
<protein>
    <recommendedName>
        <fullName evidence="4">DUF1002 domain-containing protein</fullName>
    </recommendedName>
</protein>
<evidence type="ECO:0008006" key="4">
    <source>
        <dbReference type="Google" id="ProtNLM"/>
    </source>
</evidence>
<proteinExistence type="predicted"/>
<sequence length="295" mass="32253">MKLKRLLGKILIGILFISATTSITTKTVYADSYKVVTLGADLNSNQKNEMLKYFNVDKKEANILEVTKSEEEKYLGGVASSKQIGTKSISCSFVEPTSSGGLQISTHNIYWVTESMIRNALITAGIENAIVKAGAPFNVSGTAALTGILKGFENSKGGEKIDENKKKAANEEIIVTGELGEKVGQDEAANIINEVKKEVIKENPTGEKEIEKIVVNVTNNYGANLSQEEIQKITDLMNKINNLDLDFNKIKDQLNDATSKLKDVISSDEAKGFFEQVKEFFSNLFISIGNLIGNK</sequence>
<dbReference type="EMBL" id="LFVU01000002">
    <property type="protein sequence ID" value="KMT23181.1"/>
    <property type="molecule type" value="Genomic_DNA"/>
</dbReference>
<reference evidence="2 3" key="1">
    <citation type="submission" date="2015-06" db="EMBL/GenBank/DDBJ databases">
        <title>Draft genome sequence of the purine-degrading Clostridium cylindrosporum HC-1 (DSM 605).</title>
        <authorList>
            <person name="Poehlein A."/>
            <person name="Schiel-Bengelsdorf B."/>
            <person name="Bengelsdorf F."/>
            <person name="Daniel R."/>
            <person name="Duerre P."/>
        </authorList>
    </citation>
    <scope>NUCLEOTIDE SEQUENCE [LARGE SCALE GENOMIC DNA]</scope>
    <source>
        <strain evidence="2 3">DSM 605</strain>
    </source>
</reference>
<comment type="caution">
    <text evidence="2">The sequence shown here is derived from an EMBL/GenBank/DDBJ whole genome shotgun (WGS) entry which is preliminary data.</text>
</comment>
<dbReference type="RefSeq" id="WP_048569266.1">
    <property type="nucleotide sequence ID" value="NZ_LFVU01000002.1"/>
</dbReference>
<dbReference type="AlphaFoldDB" id="A0A0J8G6E9"/>